<dbReference type="Proteomes" id="UP000234914">
    <property type="component" value="Unassembled WGS sequence"/>
</dbReference>
<feature type="transmembrane region" description="Helical" evidence="8">
    <location>
        <begin position="20"/>
        <end position="41"/>
    </location>
</feature>
<feature type="transmembrane region" description="Helical" evidence="8">
    <location>
        <begin position="437"/>
        <end position="458"/>
    </location>
</feature>
<evidence type="ECO:0000256" key="3">
    <source>
        <dbReference type="ARBA" id="ARBA00022448"/>
    </source>
</evidence>
<feature type="transmembrane region" description="Helical" evidence="8">
    <location>
        <begin position="569"/>
        <end position="591"/>
    </location>
</feature>
<keyword evidence="3" id="KW-0813">Transport</keyword>
<dbReference type="InterPro" id="IPR000522">
    <property type="entry name" value="ABC_transptr_permease_BtuC"/>
</dbReference>
<evidence type="ECO:0000256" key="2">
    <source>
        <dbReference type="ARBA" id="ARBA00007935"/>
    </source>
</evidence>
<dbReference type="GO" id="GO:0033214">
    <property type="term" value="P:siderophore-iron import into cell"/>
    <property type="evidence" value="ECO:0007669"/>
    <property type="project" value="TreeGrafter"/>
</dbReference>
<dbReference type="CDD" id="cd06550">
    <property type="entry name" value="TM_ABC_iron-siderophores_like"/>
    <property type="match status" value="1"/>
</dbReference>
<keyword evidence="6 8" id="KW-1133">Transmembrane helix</keyword>
<dbReference type="Gene3D" id="1.10.3470.10">
    <property type="entry name" value="ABC transporter involved in vitamin B12 uptake, BtuC"/>
    <property type="match status" value="2"/>
</dbReference>
<comment type="subcellular location">
    <subcellularLocation>
        <location evidence="1">Cell membrane</location>
        <topology evidence="1">Multi-pass membrane protein</topology>
    </subcellularLocation>
</comment>
<name>A0A1B8PS62_FAUOS</name>
<feature type="transmembrane region" description="Helical" evidence="8">
    <location>
        <begin position="464"/>
        <end position="486"/>
    </location>
</feature>
<evidence type="ECO:0000313" key="10">
    <source>
        <dbReference type="EMBL" id="PKZ67982.1"/>
    </source>
</evidence>
<dbReference type="SUPFAM" id="SSF81345">
    <property type="entry name" value="ABC transporter involved in vitamin B12 uptake, BtuC"/>
    <property type="match status" value="2"/>
</dbReference>
<dbReference type="GO" id="GO:0005886">
    <property type="term" value="C:plasma membrane"/>
    <property type="evidence" value="ECO:0007669"/>
    <property type="project" value="UniProtKB-SubCell"/>
</dbReference>
<organism evidence="10 12">
    <name type="scientific">Faucicola osloensis</name>
    <name type="common">Moraxella osloensis</name>
    <dbReference type="NCBI Taxonomy" id="34062"/>
    <lineage>
        <taxon>Bacteria</taxon>
        <taxon>Pseudomonadati</taxon>
        <taxon>Pseudomonadota</taxon>
        <taxon>Gammaproteobacteria</taxon>
        <taxon>Moraxellales</taxon>
        <taxon>Moraxellaceae</taxon>
        <taxon>Faucicola</taxon>
    </lineage>
</organism>
<dbReference type="EMBL" id="PKJS01000016">
    <property type="protein sequence ID" value="PKZ67982.1"/>
    <property type="molecule type" value="Genomic_DNA"/>
</dbReference>
<reference evidence="10 12" key="2">
    <citation type="submission" date="2017-12" db="EMBL/GenBank/DDBJ databases">
        <title>Phylogenetic diversity of female urinary microbiome.</title>
        <authorList>
            <person name="Thomas-White K."/>
            <person name="Wolfe A.J."/>
        </authorList>
    </citation>
    <scope>NUCLEOTIDE SEQUENCE [LARGE SCALE GENOMIC DNA]</scope>
    <source>
        <strain evidence="10 12">UMB0416</strain>
    </source>
</reference>
<dbReference type="NCBIfam" id="NF007866">
    <property type="entry name" value="PRK10577.1-2"/>
    <property type="match status" value="1"/>
</dbReference>
<feature type="transmembrane region" description="Helical" evidence="8">
    <location>
        <begin position="243"/>
        <end position="260"/>
    </location>
</feature>
<dbReference type="Pfam" id="PF01032">
    <property type="entry name" value="FecCD"/>
    <property type="match status" value="2"/>
</dbReference>
<geneLocation type="plasmid" evidence="11">
    <name>pyhs2</name>
</geneLocation>
<feature type="transmembrane region" description="Helical" evidence="8">
    <location>
        <begin position="70"/>
        <end position="91"/>
    </location>
</feature>
<accession>A0A1B8PS62</accession>
<gene>
    <name evidence="10" type="ORF">CYJ96_10885</name>
    <name evidence="9" type="ORF">YHS_09825</name>
</gene>
<feature type="transmembrane region" description="Helical" evidence="8">
    <location>
        <begin position="317"/>
        <end position="338"/>
    </location>
</feature>
<dbReference type="EMBL" id="CP024178">
    <property type="protein sequence ID" value="ATQ84236.1"/>
    <property type="molecule type" value="Genomic_DNA"/>
</dbReference>
<evidence type="ECO:0000256" key="4">
    <source>
        <dbReference type="ARBA" id="ARBA00022475"/>
    </source>
</evidence>
<evidence type="ECO:0000313" key="11">
    <source>
        <dbReference type="Proteomes" id="UP000229521"/>
    </source>
</evidence>
<comment type="similarity">
    <text evidence="2">Belongs to the binding-protein-dependent transport system permease family. FecCD subfamily.</text>
</comment>
<keyword evidence="7 8" id="KW-0472">Membrane</keyword>
<reference evidence="9" key="1">
    <citation type="submission" date="2017-10" db="EMBL/GenBank/DDBJ databases">
        <title>Complete Genome Sequence from Moraxella oslensis YHS isolated from human skin.</title>
        <authorList>
            <person name="Lee K."/>
            <person name="Lim J.Y."/>
            <person name="Hwang I."/>
        </authorList>
    </citation>
    <scope>NUCLEOTIDE SEQUENCE</scope>
    <source>
        <strain evidence="9">YHS</strain>
        <plasmid evidence="9">pYHS2</plasmid>
    </source>
</reference>
<dbReference type="GO" id="GO:0022857">
    <property type="term" value="F:transmembrane transporter activity"/>
    <property type="evidence" value="ECO:0007669"/>
    <property type="project" value="InterPro"/>
</dbReference>
<protein>
    <submittedName>
        <fullName evidence="10">Fe(3+)-hydroxamate ABC transporter permease FhuB</fullName>
    </submittedName>
</protein>
<feature type="transmembrane region" description="Helical" evidence="8">
    <location>
        <begin position="597"/>
        <end position="618"/>
    </location>
</feature>
<evidence type="ECO:0000313" key="9">
    <source>
        <dbReference type="EMBL" id="ATQ84236.1"/>
    </source>
</evidence>
<feature type="transmembrane region" description="Helical" evidence="8">
    <location>
        <begin position="103"/>
        <end position="125"/>
    </location>
</feature>
<feature type="transmembrane region" description="Helical" evidence="8">
    <location>
        <begin position="201"/>
        <end position="222"/>
    </location>
</feature>
<keyword evidence="5 8" id="KW-0812">Transmembrane</keyword>
<feature type="transmembrane region" description="Helical" evidence="8">
    <location>
        <begin position="290"/>
        <end position="311"/>
    </location>
</feature>
<geneLocation type="plasmid" evidence="9">
    <name>pYHS2</name>
</geneLocation>
<feature type="transmembrane region" description="Helical" evidence="8">
    <location>
        <begin position="538"/>
        <end position="557"/>
    </location>
</feature>
<dbReference type="OrthoDB" id="9811721at2"/>
<evidence type="ECO:0000256" key="7">
    <source>
        <dbReference type="ARBA" id="ARBA00023136"/>
    </source>
</evidence>
<evidence type="ECO:0000256" key="8">
    <source>
        <dbReference type="SAM" id="Phobius"/>
    </source>
</evidence>
<feature type="transmembrane region" description="Helical" evidence="8">
    <location>
        <begin position="652"/>
        <end position="670"/>
    </location>
</feature>
<feature type="transmembrane region" description="Helical" evidence="8">
    <location>
        <begin position="157"/>
        <end position="181"/>
    </location>
</feature>
<evidence type="ECO:0000256" key="6">
    <source>
        <dbReference type="ARBA" id="ARBA00022989"/>
    </source>
</evidence>
<sequence>MKKSVITQNTRSRVVNKSFVKQFVGIICWLGLIVASSYYLFAQLWHAPIAHLFTASQQLSVQELATQLKLLPTTLVAIMAGGLLGVASLLLQQLVKNPLASDTTLAVGSGAQMALLIVTLFLPNLGLYGNFWVALIGSLMSMGLVWLMAMPSRFNPVVLVLSGLIINIFFSALSSLMMLFFSEKSLGVMVWGGGVLSQLGWQSTQLLAITTIALPLLVVPLLKPLSLMSLDDTQAKSLGVPISTIRALVLVLVAVLVALVVSQVGVLSFVGLGAATLVNISRVRQLASRLVLGFLLGGGLLWFASNVVMMLMQKMPVVIPVGAITGILGAPLIIWVILRQRHQTLGDTATFTHYRQRAITPMTYVGLSLALFVIIMMALGFTKNIHTGGWGLSWDSEMIYQFRLPRTLSAAATGIMLATAGVMIQSYTRNPMASPEVLGISSGSAVGVLIYLLIASLLGLPLALGSIFVGGIVGALATLWLILMLSKKLSSDYLILVGVAIGALMNGVLSLINLAGDPRLQSILSWLSGTTYSARPETVWWLIGFAIILVTCGWLLIEPLRLLSLGRSVARSLGLGIRMADMAVLLVIAGLSTATTLAVGPLSFVGLMIPHLATYFGAVNLNKQLPISMLFGAILMVMADWLGRYVIFPYEIPAGTIAAIIGGVYFMWLMRKTS</sequence>
<reference evidence="11" key="3">
    <citation type="journal article" date="2018" name="Genome Announc.">
        <title>Complete Genome Sequences of Three Moraxella osloensis Strains Isolated from Human Skin.</title>
        <authorList>
            <person name="Lim J.Y."/>
            <person name="Hwang I."/>
            <person name="Ganzorig M."/>
            <person name="Huang S.L."/>
            <person name="Cho G.S."/>
            <person name="Franz C.M.A.P."/>
            <person name="Lee K."/>
        </authorList>
    </citation>
    <scope>NUCLEOTIDE SEQUENCE [LARGE SCALE GENOMIC DNA]</scope>
    <source>
        <strain evidence="11">YHS</strain>
    </source>
</reference>
<feature type="transmembrane region" description="Helical" evidence="8">
    <location>
        <begin position="266"/>
        <end position="283"/>
    </location>
</feature>
<proteinExistence type="inferred from homology"/>
<feature type="transmembrane region" description="Helical" evidence="8">
    <location>
        <begin position="359"/>
        <end position="382"/>
    </location>
</feature>
<dbReference type="RefSeq" id="WP_060996097.1">
    <property type="nucleotide sequence ID" value="NZ_PKJS01000016.1"/>
</dbReference>
<feature type="transmembrane region" description="Helical" evidence="8">
    <location>
        <begin position="625"/>
        <end position="646"/>
    </location>
</feature>
<feature type="transmembrane region" description="Helical" evidence="8">
    <location>
        <begin position="493"/>
        <end position="516"/>
    </location>
</feature>
<keyword evidence="9" id="KW-0614">Plasmid</keyword>
<dbReference type="InterPro" id="IPR037294">
    <property type="entry name" value="ABC_BtuC-like"/>
</dbReference>
<dbReference type="AlphaFoldDB" id="A0A1B8PS62"/>
<evidence type="ECO:0000256" key="1">
    <source>
        <dbReference type="ARBA" id="ARBA00004651"/>
    </source>
</evidence>
<dbReference type="PANTHER" id="PTHR30472">
    <property type="entry name" value="FERRIC ENTEROBACTIN TRANSPORT SYSTEM PERMEASE PROTEIN"/>
    <property type="match status" value="1"/>
</dbReference>
<dbReference type="PANTHER" id="PTHR30472:SF37">
    <property type="entry name" value="FE(3+) DICITRATE TRANSPORT SYSTEM PERMEASE PROTEIN FECD-RELATED"/>
    <property type="match status" value="1"/>
</dbReference>
<keyword evidence="4" id="KW-1003">Cell membrane</keyword>
<feature type="transmembrane region" description="Helical" evidence="8">
    <location>
        <begin position="402"/>
        <end position="425"/>
    </location>
</feature>
<evidence type="ECO:0000313" key="12">
    <source>
        <dbReference type="Proteomes" id="UP000234914"/>
    </source>
</evidence>
<evidence type="ECO:0000256" key="5">
    <source>
        <dbReference type="ARBA" id="ARBA00022692"/>
    </source>
</evidence>
<feature type="transmembrane region" description="Helical" evidence="8">
    <location>
        <begin position="131"/>
        <end position="150"/>
    </location>
</feature>